<reference evidence="1 2" key="1">
    <citation type="submission" date="2018-01" db="EMBL/GenBank/DDBJ databases">
        <title>Genetic Diversity of Clostridium botulinum in seafood.</title>
        <authorList>
            <person name="Athira V."/>
            <person name="Arun Jyothi P.V."/>
            <person name="Lalitha K.V."/>
            <person name="Joseph T.C."/>
        </authorList>
    </citation>
    <scope>NUCLEOTIDE SEQUENCE [LARGE SCALE GENOMIC DNA]</scope>
    <source>
        <strain evidence="1 2">Mfbjulcb8</strain>
    </source>
</reference>
<gene>
    <name evidence="1" type="ORF">C7M56_01090</name>
</gene>
<dbReference type="AlphaFoldDB" id="A0ABC8CZN1"/>
<protein>
    <submittedName>
        <fullName evidence="1">Uncharacterized protein</fullName>
    </submittedName>
</protein>
<dbReference type="EMBL" id="CP027777">
    <property type="protein sequence ID" value="AVQ40608.1"/>
    <property type="molecule type" value="Genomic_DNA"/>
</dbReference>
<accession>A0ABC8CZN1</accession>
<evidence type="ECO:0000313" key="2">
    <source>
        <dbReference type="Proteomes" id="UP000240615"/>
    </source>
</evidence>
<dbReference type="Proteomes" id="UP000240615">
    <property type="component" value="Chromosome"/>
</dbReference>
<proteinExistence type="predicted"/>
<evidence type="ECO:0000313" key="1">
    <source>
        <dbReference type="EMBL" id="AVQ40608.1"/>
    </source>
</evidence>
<name>A0ABC8CZN1_CLOBO</name>
<organism evidence="1 2">
    <name type="scientific">Clostridium botulinum</name>
    <dbReference type="NCBI Taxonomy" id="1491"/>
    <lineage>
        <taxon>Bacteria</taxon>
        <taxon>Bacillati</taxon>
        <taxon>Bacillota</taxon>
        <taxon>Clostridia</taxon>
        <taxon>Eubacteriales</taxon>
        <taxon>Clostridiaceae</taxon>
        <taxon>Clostridium</taxon>
    </lineage>
</organism>
<sequence>MKHSNSAHSHTRVGVDCDQTGLIDNGKSFELAEEDYFAKKKTKVAISWLPFLQVNILKQ</sequence>